<dbReference type="Gene3D" id="1.25.40.10">
    <property type="entry name" value="Tetratricopeptide repeat domain"/>
    <property type="match status" value="1"/>
</dbReference>
<dbReference type="CDD" id="cd00093">
    <property type="entry name" value="HTH_XRE"/>
    <property type="match status" value="1"/>
</dbReference>
<dbReference type="EMBL" id="JACCEL010000011">
    <property type="protein sequence ID" value="MBG9978261.1"/>
    <property type="molecule type" value="Genomic_DNA"/>
</dbReference>
<dbReference type="RefSeq" id="WP_197104371.1">
    <property type="nucleotide sequence ID" value="NZ_JACCEL010000011.1"/>
</dbReference>
<evidence type="ECO:0000313" key="3">
    <source>
        <dbReference type="Proteomes" id="UP000823401"/>
    </source>
</evidence>
<reference evidence="2 3" key="1">
    <citation type="submission" date="2020-07" db="EMBL/GenBank/DDBJ databases">
        <title>Facklamia lactis sp. nov., isolated from raw milk.</title>
        <authorList>
            <person name="Doll E.V."/>
            <person name="Huptas C."/>
            <person name="Staib L."/>
            <person name="Wenning M."/>
            <person name="Scherer S."/>
        </authorList>
    </citation>
    <scope>NUCLEOTIDE SEQUENCE [LARGE SCALE GENOMIC DNA]</scope>
    <source>
        <strain evidence="2 3">DSM 104272</strain>
    </source>
</reference>
<dbReference type="InterPro" id="IPR010982">
    <property type="entry name" value="Lambda_DNA-bd_dom_sf"/>
</dbReference>
<dbReference type="SMART" id="SM00530">
    <property type="entry name" value="HTH_XRE"/>
    <property type="match status" value="1"/>
</dbReference>
<dbReference type="InterPro" id="IPR010057">
    <property type="entry name" value="Transcription_activator_Rgg_C"/>
</dbReference>
<dbReference type="PANTHER" id="PTHR37038">
    <property type="entry name" value="TRANSCRIPTIONAL REGULATOR-RELATED"/>
    <property type="match status" value="1"/>
</dbReference>
<dbReference type="Pfam" id="PF01381">
    <property type="entry name" value="HTH_3"/>
    <property type="match status" value="1"/>
</dbReference>
<keyword evidence="3" id="KW-1185">Reference proteome</keyword>
<organism evidence="2 3">
    <name type="scientific">Ruoffia tabacinasalis</name>
    <dbReference type="NCBI Taxonomy" id="87458"/>
    <lineage>
        <taxon>Bacteria</taxon>
        <taxon>Bacillati</taxon>
        <taxon>Bacillota</taxon>
        <taxon>Bacilli</taxon>
        <taxon>Lactobacillales</taxon>
        <taxon>Aerococcaceae</taxon>
        <taxon>Ruoffia</taxon>
    </lineage>
</organism>
<comment type="caution">
    <text evidence="2">The sequence shown here is derived from an EMBL/GenBank/DDBJ whole genome shotgun (WGS) entry which is preliminary data.</text>
</comment>
<dbReference type="PROSITE" id="PS50943">
    <property type="entry name" value="HTH_CROC1"/>
    <property type="match status" value="1"/>
</dbReference>
<feature type="domain" description="HTH cro/C1-type" evidence="1">
    <location>
        <begin position="7"/>
        <end position="60"/>
    </location>
</feature>
<proteinExistence type="predicted"/>
<dbReference type="Pfam" id="PF21259">
    <property type="entry name" value="Rgg_C"/>
    <property type="match status" value="1"/>
</dbReference>
<dbReference type="InterPro" id="IPR011990">
    <property type="entry name" value="TPR-like_helical_dom_sf"/>
</dbReference>
<dbReference type="InterPro" id="IPR001387">
    <property type="entry name" value="Cro/C1-type_HTH"/>
</dbReference>
<gene>
    <name evidence="2" type="ORF">HYQ42_05620</name>
</gene>
<dbReference type="PANTHER" id="PTHR37038:SF12">
    <property type="entry name" value="TRANSCRIPTIONAL REGULATOR"/>
    <property type="match status" value="1"/>
</dbReference>
<name>A0ABS0LJ01_9LACT</name>
<dbReference type="InterPro" id="IPR053163">
    <property type="entry name" value="HTH-type_regulator_Rgg"/>
</dbReference>
<evidence type="ECO:0000259" key="1">
    <source>
        <dbReference type="PROSITE" id="PS50943"/>
    </source>
</evidence>
<dbReference type="Proteomes" id="UP000823401">
    <property type="component" value="Unassembled WGS sequence"/>
</dbReference>
<accession>A0ABS0LJ01</accession>
<dbReference type="SUPFAM" id="SSF47413">
    <property type="entry name" value="lambda repressor-like DNA-binding domains"/>
    <property type="match status" value="1"/>
</dbReference>
<dbReference type="NCBIfam" id="TIGR01716">
    <property type="entry name" value="RGG_Cterm"/>
    <property type="match status" value="1"/>
</dbReference>
<evidence type="ECO:0000313" key="2">
    <source>
        <dbReference type="EMBL" id="MBG9978261.1"/>
    </source>
</evidence>
<protein>
    <submittedName>
        <fullName evidence="2">Helix-turn-helix domain-containing protein</fullName>
    </submittedName>
</protein>
<sequence length="282" mass="32688">MLLSDLIKESREAKNISQKDLAQDILSPQHLSHFENNYSSILATKYFSLIKKLNITTSEIDYYLEWNNSQNELMSAIQNAISTKNESIIYDLIQNQLSLFTENDNSIHKHNLVILYQNLEKYFGQSSNDEYPMQLISDYLLNSPVWHSYELNLLEAIVHFSSETSLRAFFETGKSRLSSNIDMGKARKKIARLYILAINQSIDQSNVTFTKFLVINFKEFLSKNNLFNEQTVCLFYEGIILIQNDKYTQGMAKASKALEIMKFADDIDAYNKYNEMLNTIIV</sequence>